<accession>A0AAD5DN74</accession>
<dbReference type="PROSITE" id="PS00071">
    <property type="entry name" value="GAPDH"/>
    <property type="match status" value="1"/>
</dbReference>
<evidence type="ECO:0000259" key="10">
    <source>
        <dbReference type="SMART" id="SM00846"/>
    </source>
</evidence>
<dbReference type="InterPro" id="IPR036291">
    <property type="entry name" value="NAD(P)-bd_dom_sf"/>
</dbReference>
<dbReference type="InterPro" id="IPR052978">
    <property type="entry name" value="GAP_dehydrogenase"/>
</dbReference>
<dbReference type="FunFam" id="3.30.360.10:FF:000002">
    <property type="entry name" value="Glyceraldehyde-3-phosphate dehydrogenase"/>
    <property type="match status" value="1"/>
</dbReference>
<dbReference type="PANTHER" id="PTHR42955">
    <property type="entry name" value="GLYCERALDEHYDE-3-PHOSPHATE DEHYDROGENASE"/>
    <property type="match status" value="1"/>
</dbReference>
<keyword evidence="5" id="KW-1015">Disulfide bond</keyword>
<dbReference type="GO" id="GO:0006006">
    <property type="term" value="P:glucose metabolic process"/>
    <property type="evidence" value="ECO:0007669"/>
    <property type="project" value="InterPro"/>
</dbReference>
<dbReference type="GO" id="GO:0047100">
    <property type="term" value="F:glyceraldehyde-3-phosphate dehydrogenase (NADP+) (phosphorylating) activity"/>
    <property type="evidence" value="ECO:0007669"/>
    <property type="project" value="UniProtKB-EC"/>
</dbReference>
<dbReference type="CDD" id="cd05214">
    <property type="entry name" value="GAPDH_I_N"/>
    <property type="match status" value="1"/>
</dbReference>
<dbReference type="InterPro" id="IPR006424">
    <property type="entry name" value="Glyceraldehyde-3-P_DH_1"/>
</dbReference>
<evidence type="ECO:0000256" key="3">
    <source>
        <dbReference type="ARBA" id="ARBA00007406"/>
    </source>
</evidence>
<dbReference type="InterPro" id="IPR057207">
    <property type="entry name" value="FBXL15_LRR"/>
</dbReference>
<dbReference type="Pfam" id="PF02800">
    <property type="entry name" value="Gp_dh_C"/>
    <property type="match status" value="1"/>
</dbReference>
<dbReference type="InterPro" id="IPR054835">
    <property type="entry name" value="G3PDH_Arsen"/>
</dbReference>
<dbReference type="CDD" id="cd18126">
    <property type="entry name" value="GAPDH_I_C"/>
    <property type="match status" value="1"/>
</dbReference>
<dbReference type="Pfam" id="PF25372">
    <property type="entry name" value="DUF7885"/>
    <property type="match status" value="1"/>
</dbReference>
<evidence type="ECO:0000256" key="9">
    <source>
        <dbReference type="RuleBase" id="RU000397"/>
    </source>
</evidence>
<dbReference type="NCBIfam" id="TIGR01534">
    <property type="entry name" value="GAPDH-I"/>
    <property type="match status" value="1"/>
</dbReference>
<dbReference type="SUPFAM" id="SSF51735">
    <property type="entry name" value="NAD(P)-binding Rossmann-fold domains"/>
    <property type="match status" value="1"/>
</dbReference>
<evidence type="ECO:0000256" key="2">
    <source>
        <dbReference type="ARBA" id="ARBA00005215"/>
    </source>
</evidence>
<dbReference type="SMART" id="SM00846">
    <property type="entry name" value="Gp_dh_N"/>
    <property type="match status" value="1"/>
</dbReference>
<feature type="unsure residue" description="E or Q" evidence="11">
    <location>
        <position position="855"/>
    </location>
</feature>
<dbReference type="Proteomes" id="UP001205105">
    <property type="component" value="Unassembled WGS sequence"/>
</dbReference>
<proteinExistence type="inferred from homology"/>
<dbReference type="InterPro" id="IPR020829">
    <property type="entry name" value="GlycerAld_3-P_DH_cat"/>
</dbReference>
<dbReference type="SUPFAM" id="SSF55347">
    <property type="entry name" value="Glyceraldehyde-3-phosphate dehydrogenase-like, C-terminal domain"/>
    <property type="match status" value="1"/>
</dbReference>
<evidence type="ECO:0000256" key="4">
    <source>
        <dbReference type="ARBA" id="ARBA00023002"/>
    </source>
</evidence>
<comment type="catalytic activity">
    <reaction evidence="8">
        <text>D-glyceraldehyde 3-phosphate + phosphate + NADP(+) = (2R)-3-phospho-glyceroyl phosphate + NADPH + H(+)</text>
        <dbReference type="Rhea" id="RHEA:10296"/>
        <dbReference type="ChEBI" id="CHEBI:15378"/>
        <dbReference type="ChEBI" id="CHEBI:43474"/>
        <dbReference type="ChEBI" id="CHEBI:57604"/>
        <dbReference type="ChEBI" id="CHEBI:57783"/>
        <dbReference type="ChEBI" id="CHEBI:58349"/>
        <dbReference type="ChEBI" id="CHEBI:59776"/>
        <dbReference type="EC" id="1.2.1.13"/>
    </reaction>
</comment>
<dbReference type="Pfam" id="PF00044">
    <property type="entry name" value="Gp_dh_N"/>
    <property type="match status" value="1"/>
</dbReference>
<dbReference type="Gene3D" id="3.40.50.720">
    <property type="entry name" value="NAD(P)-binding Rossmann-like Domain"/>
    <property type="match status" value="1"/>
</dbReference>
<evidence type="ECO:0000256" key="7">
    <source>
        <dbReference type="ARBA" id="ARBA00040193"/>
    </source>
</evidence>
<dbReference type="NCBIfam" id="NF033735">
    <property type="entry name" value="G3PDH_Arsen"/>
    <property type="match status" value="1"/>
</dbReference>
<comment type="similarity">
    <text evidence="3 9">Belongs to the glyceraldehyde-3-phosphate dehydrogenase family.</text>
</comment>
<comment type="pathway">
    <text evidence="2">Carbohydrate biosynthesis; Calvin cycle.</text>
</comment>
<dbReference type="InterPro" id="IPR020831">
    <property type="entry name" value="GlycerAld/Erythrose_P_DH"/>
</dbReference>
<organism evidence="11 12">
    <name type="scientific">Chlorella ohadii</name>
    <dbReference type="NCBI Taxonomy" id="2649997"/>
    <lineage>
        <taxon>Eukaryota</taxon>
        <taxon>Viridiplantae</taxon>
        <taxon>Chlorophyta</taxon>
        <taxon>core chlorophytes</taxon>
        <taxon>Trebouxiophyceae</taxon>
        <taxon>Chlorellales</taxon>
        <taxon>Chlorellaceae</taxon>
        <taxon>Chlorella clade</taxon>
        <taxon>Chlorella</taxon>
    </lineage>
</organism>
<dbReference type="AlphaFoldDB" id="A0AAD5DN74"/>
<evidence type="ECO:0000313" key="11">
    <source>
        <dbReference type="EMBL" id="KAI7839438.1"/>
    </source>
</evidence>
<keyword evidence="4" id="KW-0560">Oxidoreductase</keyword>
<evidence type="ECO:0000313" key="12">
    <source>
        <dbReference type="Proteomes" id="UP001205105"/>
    </source>
</evidence>
<dbReference type="SMART" id="SM00367">
    <property type="entry name" value="LRR_CC"/>
    <property type="match status" value="11"/>
</dbReference>
<dbReference type="Gene3D" id="3.30.360.10">
    <property type="entry name" value="Dihydrodipicolinate Reductase, domain 2"/>
    <property type="match status" value="1"/>
</dbReference>
<comment type="caution">
    <text evidence="11">The sequence shown here is derived from an EMBL/GenBank/DDBJ whole genome shotgun (WGS) entry which is preliminary data.</text>
</comment>
<evidence type="ECO:0000256" key="6">
    <source>
        <dbReference type="ARBA" id="ARBA00039137"/>
    </source>
</evidence>
<dbReference type="InterPro" id="IPR032675">
    <property type="entry name" value="LRR_dom_sf"/>
</dbReference>
<reference evidence="11" key="1">
    <citation type="submission" date="2020-11" db="EMBL/GenBank/DDBJ databases">
        <title>Chlorella ohadii genome sequencing and assembly.</title>
        <authorList>
            <person name="Murik O."/>
            <person name="Treves H."/>
            <person name="Kedem I."/>
            <person name="Shotland Y."/>
            <person name="Kaplan A."/>
        </authorList>
    </citation>
    <scope>NUCLEOTIDE SEQUENCE</scope>
    <source>
        <strain evidence="11">1</strain>
    </source>
</reference>
<dbReference type="FunFam" id="3.40.50.720:FF:000001">
    <property type="entry name" value="Glyceraldehyde-3-phosphate dehydrogenase"/>
    <property type="match status" value="1"/>
</dbReference>
<protein>
    <recommendedName>
        <fullName evidence="7">Glyceraldehyde-3-phosphate dehydrogenase A, chloroplastic</fullName>
        <ecNumber evidence="6">1.2.1.13</ecNumber>
    </recommendedName>
</protein>
<dbReference type="EMBL" id="JADXDR010000101">
    <property type="protein sequence ID" value="KAI7839438.1"/>
    <property type="molecule type" value="Genomic_DNA"/>
</dbReference>
<sequence length="856" mass="91653">MPVRAAVNGFGRIGRLAFRIAFDSCPDLELVHINEPSPIESSAYLLKFDSIHGTWEHEVEAVDGKIVITRKDGSQAVLTYSEATSPADVDWGSLGVDVAFECSGKFLTRAKLQPFFDKGCKKVVVSAPVKDPEPVLNIVYGVNHHLYNAANDNIVTAASCTTNCLAPVVKVIHEKLGIQHGCITTIHDVTNTQTVIDAPNSKKSDLRRARSAMLNLAPTSTGSATAIALIFPELKGKLNGLAVRVPLLNASITDCVFEVARGTSVEEVNALLKEAAGSYLQGILGFEERPLVSTDYVNDPRSGIVDAACTQVIDGTMVKVYAWYDNEWGYSARFVDVARMVARSLLTCKGFLRPATEAARGLKLRRLGSTPPRLDDMPALREVDVAEVPAADWSEGFLLQLAEQAPLVESLKLGRQQVVTSLGAGALARLRHLARLDLSGCCQTSEGTLALALGGLHNLREADLSMCAQLGDATLNLLAASCPQLARLDLTSCERFSEAGLRQLARLPLRSLILSACCQLTDSCLLAIAEGMPSLSCLGLFESGESVTDDGLAHLARLRGSLTALDLGYSCWSHTSPGLGALLQQMTALRMLNIGGCEGTTDAVVGIVAQHCRQLRELDVSESQRMTAAGVRLLGALPELQELNLGWNIRLKDEALDNLPPTLTSLDLSFCGELTDRGLAATGRLPALATLTLRKCNRITDQGLHKLAACTSLQQLDLSYCQISGAGLAALRPLRRLSSLVLVDCMRAASPPCMALLTELAVDTLDLSDNKRLDDGSMQALSHAPRLRSLAINCCPKVSDRGLLALTRCGTLRHLSADRCPQLSGTALAALQGRLPLLRVARPAGARGLLAPQLEY</sequence>
<dbReference type="GO" id="GO:0051287">
    <property type="term" value="F:NAD binding"/>
    <property type="evidence" value="ECO:0007669"/>
    <property type="project" value="InterPro"/>
</dbReference>
<dbReference type="EC" id="1.2.1.13" evidence="6"/>
<evidence type="ECO:0000256" key="8">
    <source>
        <dbReference type="ARBA" id="ARBA00052787"/>
    </source>
</evidence>
<dbReference type="GO" id="GO:0050661">
    <property type="term" value="F:NADP binding"/>
    <property type="evidence" value="ECO:0007669"/>
    <property type="project" value="InterPro"/>
</dbReference>
<name>A0AAD5DN74_9CHLO</name>
<dbReference type="Gene3D" id="3.80.10.10">
    <property type="entry name" value="Ribonuclease Inhibitor"/>
    <property type="match status" value="3"/>
</dbReference>
<dbReference type="SUPFAM" id="SSF52047">
    <property type="entry name" value="RNI-like"/>
    <property type="match status" value="3"/>
</dbReference>
<evidence type="ECO:0000256" key="5">
    <source>
        <dbReference type="ARBA" id="ARBA00023157"/>
    </source>
</evidence>
<gene>
    <name evidence="11" type="ORF">COHA_006839</name>
</gene>
<evidence type="ECO:0000256" key="1">
    <source>
        <dbReference type="ARBA" id="ARBA00004430"/>
    </source>
</evidence>
<comment type="subcellular location">
    <subcellularLocation>
        <location evidence="1">Cytoplasm</location>
        <location evidence="1">Cytoskeleton</location>
        <location evidence="1">Cilium axoneme</location>
    </subcellularLocation>
</comment>
<dbReference type="PRINTS" id="PR00078">
    <property type="entry name" value="G3PDHDRGNASE"/>
</dbReference>
<dbReference type="GO" id="GO:0005930">
    <property type="term" value="C:axoneme"/>
    <property type="evidence" value="ECO:0007669"/>
    <property type="project" value="UniProtKB-SubCell"/>
</dbReference>
<dbReference type="InterPro" id="IPR020830">
    <property type="entry name" value="GlycerAld_3-P_DH_AS"/>
</dbReference>
<feature type="domain" description="Glyceraldehyde 3-phosphate dehydrogenase NAD(P) binding" evidence="10">
    <location>
        <begin position="3"/>
        <end position="160"/>
    </location>
</feature>
<dbReference type="InterPro" id="IPR020828">
    <property type="entry name" value="GlycerAld_3-P_DH_NAD(P)-bd"/>
</dbReference>
<dbReference type="InterPro" id="IPR006553">
    <property type="entry name" value="Leu-rich_rpt_Cys-con_subtyp"/>
</dbReference>
<keyword evidence="12" id="KW-1185">Reference proteome</keyword>
<dbReference type="PANTHER" id="PTHR42955:SF1">
    <property type="entry name" value="GLYCERALDEHYDE-3-PHOSPHATE DEHYDROGENASE"/>
    <property type="match status" value="1"/>
</dbReference>